<dbReference type="InterPro" id="IPR001584">
    <property type="entry name" value="Integrase_cat-core"/>
</dbReference>
<dbReference type="InterPro" id="IPR012337">
    <property type="entry name" value="RNaseH-like_sf"/>
</dbReference>
<dbReference type="InterPro" id="IPR036397">
    <property type="entry name" value="RNaseH_sf"/>
</dbReference>
<sequence>MTPYLSKLMIYHQVHQLSRDGFSISYISKFFGLNWRTVKRLLSIEDDRDYEKYLQSCSIKNKVLEPYESFVKSRVELYRDTSSAQMHDWLKEHFTDFPAVSPKTVFNFVAWIRQQYHLPKTDEVRIYAMVEETPYGLQGQVDFGVYNMRNSQGKRVKVYFLTMVLSRSRYKYVFFSKEPFTAHTAIDAHENGFVFLEGIPDTLVYDQDRVFMIDENNGDLILTDAFKNYQQQRGFRLHFCRKSDPQSKGKVENLVKYVKQNFLYNRTFVDIDLLNSEALAWLARTANELPHSFTRKRPVAEWEIEKPFLRPFGPVVISRPDAVEYTVRKDNSFSYKGNFYSLPAGTYKGRGSKVLLEKQGTCIVLYDLQHRELCRHLVSAGRGEKIINNDHRREKSQAIIELEEQFCSLLADPQKGRQLVSAIRQDKPRYVRDQLMILVQVASATTPQIVDDALAYCQQHGINGAGDFKAIVAHYLYEQTDEPQQQGAGLQLTLNPLNNQPPDQALIQPATSSINDYDMF</sequence>
<reference evidence="2 3" key="1">
    <citation type="submission" date="2016-03" db="EMBL/GenBank/DDBJ databases">
        <title>Niastella vici sp. nov., isolated from farmland soil.</title>
        <authorList>
            <person name="Chen L."/>
            <person name="Wang D."/>
            <person name="Yang S."/>
            <person name="Wang G."/>
        </authorList>
    </citation>
    <scope>NUCLEOTIDE SEQUENCE [LARGE SCALE GENOMIC DNA]</scope>
    <source>
        <strain evidence="2 3">DJ57</strain>
    </source>
</reference>
<dbReference type="PROSITE" id="PS50994">
    <property type="entry name" value="INTEGRASE"/>
    <property type="match status" value="1"/>
</dbReference>
<dbReference type="SUPFAM" id="SSF53098">
    <property type="entry name" value="Ribonuclease H-like"/>
    <property type="match status" value="1"/>
</dbReference>
<dbReference type="GO" id="GO:0003676">
    <property type="term" value="F:nucleic acid binding"/>
    <property type="evidence" value="ECO:0007669"/>
    <property type="project" value="InterPro"/>
</dbReference>
<gene>
    <name evidence="2" type="ORF">A3860_39860</name>
</gene>
<evidence type="ECO:0000313" key="2">
    <source>
        <dbReference type="EMBL" id="OQP57451.1"/>
    </source>
</evidence>
<dbReference type="PANTHER" id="PTHR35004:SF6">
    <property type="entry name" value="TRANSPOSASE"/>
    <property type="match status" value="1"/>
</dbReference>
<feature type="domain" description="Integrase catalytic" evidence="1">
    <location>
        <begin position="130"/>
        <end position="306"/>
    </location>
</feature>
<protein>
    <recommendedName>
        <fullName evidence="1">Integrase catalytic domain-containing protein</fullName>
    </recommendedName>
</protein>
<name>A0A1V9FGQ2_9BACT</name>
<dbReference type="GO" id="GO:0015074">
    <property type="term" value="P:DNA integration"/>
    <property type="evidence" value="ECO:0007669"/>
    <property type="project" value="InterPro"/>
</dbReference>
<dbReference type="Gene3D" id="3.30.420.10">
    <property type="entry name" value="Ribonuclease H-like superfamily/Ribonuclease H"/>
    <property type="match status" value="1"/>
</dbReference>
<organism evidence="2 3">
    <name type="scientific">Niastella vici</name>
    <dbReference type="NCBI Taxonomy" id="1703345"/>
    <lineage>
        <taxon>Bacteria</taxon>
        <taxon>Pseudomonadati</taxon>
        <taxon>Bacteroidota</taxon>
        <taxon>Chitinophagia</taxon>
        <taxon>Chitinophagales</taxon>
        <taxon>Chitinophagaceae</taxon>
        <taxon>Niastella</taxon>
    </lineage>
</organism>
<dbReference type="AlphaFoldDB" id="A0A1V9FGQ2"/>
<dbReference type="PANTHER" id="PTHR35004">
    <property type="entry name" value="TRANSPOSASE RV3428C-RELATED"/>
    <property type="match status" value="1"/>
</dbReference>
<dbReference type="EMBL" id="LVYD01000121">
    <property type="protein sequence ID" value="OQP57451.1"/>
    <property type="molecule type" value="Genomic_DNA"/>
</dbReference>
<comment type="caution">
    <text evidence="2">The sequence shown here is derived from an EMBL/GenBank/DDBJ whole genome shotgun (WGS) entry which is preliminary data.</text>
</comment>
<evidence type="ECO:0000313" key="3">
    <source>
        <dbReference type="Proteomes" id="UP000192796"/>
    </source>
</evidence>
<dbReference type="STRING" id="1703345.A3860_39860"/>
<evidence type="ECO:0000259" key="1">
    <source>
        <dbReference type="PROSITE" id="PS50994"/>
    </source>
</evidence>
<accession>A0A1V9FGQ2</accession>
<dbReference type="Proteomes" id="UP000192796">
    <property type="component" value="Unassembled WGS sequence"/>
</dbReference>
<proteinExistence type="predicted"/>
<keyword evidence="3" id="KW-1185">Reference proteome</keyword>